<sequence length="328" mass="37772">MISTHPYTQLTPERVMDAIEAQGFVCDARIFPLNSYENRVYQVGIEDQQPLIAKFYRPGRWSREAIQEEHDFLLELQSEDLPVVAPIAVNGQTLFFSDPFFFALFPRRGGQAPELSSDDDLELLGRWLGRLHQVGANSAFRHRPRIQGAADMALAGEQVLRSGLMPIDYHASYESLATALTDWAGKLYRPDDVHTLRLHGDLHPGNLLLRDETLYMVDFDDCVQGPAMQDIWMLLSGPEQEQRQQLLVIKEGYEMFRPFPQHELALMEVLRSLRVMKYAAWLCSRWDDPAFPAAFPWLDSHRFWSEHIIMLREQLAALQEGPLSMPQY</sequence>
<keyword evidence="7 11" id="KW-0418">Kinase</keyword>
<keyword evidence="6 11" id="KW-0547">Nucleotide-binding</keyword>
<keyword evidence="2 11" id="KW-0723">Serine/threonine-protein kinase</keyword>
<dbReference type="Proteomes" id="UP001147830">
    <property type="component" value="Unassembled WGS sequence"/>
</dbReference>
<dbReference type="HAMAP" id="MF_01497">
    <property type="entry name" value="SrkA_kinase"/>
    <property type="match status" value="1"/>
</dbReference>
<evidence type="ECO:0000256" key="9">
    <source>
        <dbReference type="ARBA" id="ARBA00022842"/>
    </source>
</evidence>
<comment type="similarity">
    <text evidence="11">Belongs to the SrkA/RdoA protein kinase family.</text>
</comment>
<dbReference type="EC" id="2.7.11.1" evidence="11"/>
<dbReference type="GO" id="GO:0004674">
    <property type="term" value="F:protein serine/threonine kinase activity"/>
    <property type="evidence" value="ECO:0007669"/>
    <property type="project" value="UniProtKB-UniRule"/>
</dbReference>
<comment type="subcellular location">
    <subcellularLocation>
        <location evidence="11">Cytoplasm</location>
    </subcellularLocation>
</comment>
<feature type="binding site" evidence="11">
    <location>
        <position position="218"/>
    </location>
    <ligand>
        <name>Mg(2+)</name>
        <dbReference type="ChEBI" id="CHEBI:18420"/>
    </ligand>
</feature>
<reference evidence="13" key="2">
    <citation type="submission" date="2022-08" db="EMBL/GenBank/DDBJ databases">
        <authorList>
            <person name="Dong C."/>
        </authorList>
    </citation>
    <scope>NUCLEOTIDE SEQUENCE</scope>
    <source>
        <strain evidence="13">59MF3M-4</strain>
    </source>
</reference>
<gene>
    <name evidence="11" type="primary">srkA</name>
    <name evidence="13" type="ORF">NYR02_04040</name>
</gene>
<feature type="domain" description="Aminoglycoside phosphotransferase" evidence="12">
    <location>
        <begin position="34"/>
        <end position="256"/>
    </location>
</feature>
<dbReference type="RefSeq" id="WP_260975111.1">
    <property type="nucleotide sequence ID" value="NZ_JAOANI010000012.1"/>
</dbReference>
<feature type="active site" evidence="11">
    <location>
        <position position="218"/>
    </location>
</feature>
<dbReference type="Gene3D" id="1.10.510.10">
    <property type="entry name" value="Transferase(Phosphotransferase) domain 1"/>
    <property type="match status" value="1"/>
</dbReference>
<protein>
    <recommendedName>
        <fullName evidence="11">Stress response kinase A</fullName>
        <ecNumber evidence="11">2.7.11.1</ecNumber>
    </recommendedName>
    <alternativeName>
        <fullName evidence="11">Serine/threonine-protein kinase SrkA</fullName>
    </alternativeName>
</protein>
<keyword evidence="1 11" id="KW-0963">Cytoplasm</keyword>
<comment type="function">
    <text evidence="11">A protein kinase that phosphorylates Ser and Thr residues. Probably acts to suppress the effects of stress linked to accumulation of reactive oxygen species. Probably involved in the extracytoplasmic stress response.</text>
</comment>
<dbReference type="GO" id="GO:0005737">
    <property type="term" value="C:cytoplasm"/>
    <property type="evidence" value="ECO:0007669"/>
    <property type="project" value="UniProtKB-SubCell"/>
</dbReference>
<dbReference type="PANTHER" id="PTHR39573:SF1">
    <property type="entry name" value="STRESS RESPONSE KINASE A"/>
    <property type="match status" value="1"/>
</dbReference>
<dbReference type="InterPro" id="IPR002575">
    <property type="entry name" value="Aminoglycoside_PTrfase"/>
</dbReference>
<dbReference type="NCBIfam" id="NF008738">
    <property type="entry name" value="PRK11768.1"/>
    <property type="match status" value="1"/>
</dbReference>
<evidence type="ECO:0000313" key="14">
    <source>
        <dbReference type="Proteomes" id="UP001147830"/>
    </source>
</evidence>
<keyword evidence="8 11" id="KW-0067">ATP-binding</keyword>
<dbReference type="Gene3D" id="1.20.1270.170">
    <property type="match status" value="1"/>
</dbReference>
<keyword evidence="9 11" id="KW-0460">Magnesium</keyword>
<feature type="binding site" evidence="11">
    <location>
        <position position="206"/>
    </location>
    <ligand>
        <name>Mg(2+)</name>
        <dbReference type="ChEBI" id="CHEBI:18420"/>
    </ligand>
</feature>
<comment type="catalytic activity">
    <reaction evidence="11">
        <text>L-seryl-[protein] + ATP = O-phospho-L-seryl-[protein] + ADP + H(+)</text>
        <dbReference type="Rhea" id="RHEA:17989"/>
        <dbReference type="Rhea" id="RHEA-COMP:9863"/>
        <dbReference type="Rhea" id="RHEA-COMP:11604"/>
        <dbReference type="ChEBI" id="CHEBI:15378"/>
        <dbReference type="ChEBI" id="CHEBI:29999"/>
        <dbReference type="ChEBI" id="CHEBI:30616"/>
        <dbReference type="ChEBI" id="CHEBI:83421"/>
        <dbReference type="ChEBI" id="CHEBI:456216"/>
        <dbReference type="EC" id="2.7.11.1"/>
    </reaction>
</comment>
<evidence type="ECO:0000256" key="2">
    <source>
        <dbReference type="ARBA" id="ARBA00022527"/>
    </source>
</evidence>
<comment type="subunit">
    <text evidence="11">Monomer.</text>
</comment>
<dbReference type="GO" id="GO:0000287">
    <property type="term" value="F:magnesium ion binding"/>
    <property type="evidence" value="ECO:0007669"/>
    <property type="project" value="UniProtKB-UniRule"/>
</dbReference>
<evidence type="ECO:0000256" key="3">
    <source>
        <dbReference type="ARBA" id="ARBA00022553"/>
    </source>
</evidence>
<keyword evidence="3 11" id="KW-0597">Phosphoprotein</keyword>
<name>A0A9X2WD43_9GAMM</name>
<evidence type="ECO:0000313" key="13">
    <source>
        <dbReference type="EMBL" id="MCT7358191.1"/>
    </source>
</evidence>
<organism evidence="13 14">
    <name type="scientific">Thalassolituus pacificus</name>
    <dbReference type="NCBI Taxonomy" id="2975440"/>
    <lineage>
        <taxon>Bacteria</taxon>
        <taxon>Pseudomonadati</taxon>
        <taxon>Pseudomonadota</taxon>
        <taxon>Gammaproteobacteria</taxon>
        <taxon>Oceanospirillales</taxon>
        <taxon>Oceanospirillaceae</taxon>
        <taxon>Thalassolituus</taxon>
    </lineage>
</organism>
<evidence type="ECO:0000256" key="6">
    <source>
        <dbReference type="ARBA" id="ARBA00022741"/>
    </source>
</evidence>
<feature type="site" description="ATP" evidence="11">
    <location>
        <position position="35"/>
    </location>
</feature>
<dbReference type="GO" id="GO:0005524">
    <property type="term" value="F:ATP binding"/>
    <property type="evidence" value="ECO:0007669"/>
    <property type="project" value="UniProtKB-UniRule"/>
</dbReference>
<dbReference type="Gene3D" id="3.30.200.70">
    <property type="match status" value="1"/>
</dbReference>
<comment type="caution">
    <text evidence="13">The sequence shown here is derived from an EMBL/GenBank/DDBJ whole genome shotgun (WGS) entry which is preliminary data.</text>
</comment>
<feature type="active site" description="Proton acceptor" evidence="11">
    <location>
        <position position="201"/>
    </location>
</feature>
<evidence type="ECO:0000256" key="10">
    <source>
        <dbReference type="ARBA" id="ARBA00023016"/>
    </source>
</evidence>
<accession>A0A9X2WD43</accession>
<evidence type="ECO:0000256" key="1">
    <source>
        <dbReference type="ARBA" id="ARBA00022490"/>
    </source>
</evidence>
<evidence type="ECO:0000256" key="5">
    <source>
        <dbReference type="ARBA" id="ARBA00022723"/>
    </source>
</evidence>
<reference evidence="13" key="1">
    <citation type="journal article" date="2022" name="Front. Microbiol.">
        <title>Genome-based taxonomic rearrangement of Oceanobacter-related bacteria including the description of Thalassolituus hydrocarbonoclasticus sp. nov. and Thalassolituus pacificus sp. nov. and emended description of the genus Thalassolituus.</title>
        <authorList>
            <person name="Dong C."/>
            <person name="Wei L."/>
            <person name="Wang J."/>
            <person name="Lai Q."/>
            <person name="Huang Z."/>
            <person name="Shao Z."/>
        </authorList>
    </citation>
    <scope>NUCLEOTIDE SEQUENCE</scope>
    <source>
        <strain evidence="13">59MF3M-4</strain>
    </source>
</reference>
<dbReference type="Pfam" id="PF01636">
    <property type="entry name" value="APH"/>
    <property type="match status" value="1"/>
</dbReference>
<dbReference type="AlphaFoldDB" id="A0A9X2WD43"/>
<evidence type="ECO:0000256" key="7">
    <source>
        <dbReference type="ARBA" id="ARBA00022777"/>
    </source>
</evidence>
<keyword evidence="10 11" id="KW-0346">Stress response</keyword>
<evidence type="ECO:0000256" key="8">
    <source>
        <dbReference type="ARBA" id="ARBA00022840"/>
    </source>
</evidence>
<keyword evidence="14" id="KW-1185">Reference proteome</keyword>
<dbReference type="PANTHER" id="PTHR39573">
    <property type="entry name" value="STRESS RESPONSE KINASE A"/>
    <property type="match status" value="1"/>
</dbReference>
<dbReference type="InterPro" id="IPR032882">
    <property type="entry name" value="SrkA/RdoA"/>
</dbReference>
<dbReference type="EMBL" id="JAOANI010000012">
    <property type="protein sequence ID" value="MCT7358191.1"/>
    <property type="molecule type" value="Genomic_DNA"/>
</dbReference>
<comment type="cofactor">
    <cofactor evidence="11">
        <name>Mg(2+)</name>
        <dbReference type="ChEBI" id="CHEBI:18420"/>
    </cofactor>
</comment>
<evidence type="ECO:0000256" key="4">
    <source>
        <dbReference type="ARBA" id="ARBA00022679"/>
    </source>
</evidence>
<keyword evidence="4 11" id="KW-0808">Transferase</keyword>
<keyword evidence="5 11" id="KW-0479">Metal-binding</keyword>
<dbReference type="SUPFAM" id="SSF56112">
    <property type="entry name" value="Protein kinase-like (PK-like)"/>
    <property type="match status" value="1"/>
</dbReference>
<evidence type="ECO:0000259" key="12">
    <source>
        <dbReference type="Pfam" id="PF01636"/>
    </source>
</evidence>
<proteinExistence type="inferred from homology"/>
<comment type="catalytic activity">
    <reaction evidence="11">
        <text>L-threonyl-[protein] + ATP = O-phospho-L-threonyl-[protein] + ADP + H(+)</text>
        <dbReference type="Rhea" id="RHEA:46608"/>
        <dbReference type="Rhea" id="RHEA-COMP:11060"/>
        <dbReference type="Rhea" id="RHEA-COMP:11605"/>
        <dbReference type="ChEBI" id="CHEBI:15378"/>
        <dbReference type="ChEBI" id="CHEBI:30013"/>
        <dbReference type="ChEBI" id="CHEBI:30616"/>
        <dbReference type="ChEBI" id="CHEBI:61977"/>
        <dbReference type="ChEBI" id="CHEBI:456216"/>
        <dbReference type="EC" id="2.7.11.1"/>
    </reaction>
</comment>
<evidence type="ECO:0000256" key="11">
    <source>
        <dbReference type="HAMAP-Rule" id="MF_01497"/>
    </source>
</evidence>
<dbReference type="InterPro" id="IPR011009">
    <property type="entry name" value="Kinase-like_dom_sf"/>
</dbReference>